<sequence length="180" mass="20917">MAFSLVGHTGNKLKLGVKNKESYTTLISADKWPLQINNMNITVIKPKFIPDSFALVVRYVPLQYNDKYVKDEIERNLQSSENVRCIQYRFQRRTNDFRFIVKNLHEYSSFLKLGRISIGNTLCTITPFLAGNRMTLSSVCEKVAEYRSELKEQVNNAILSDKLQRLVPQDHPQPIQFEMK</sequence>
<gene>
    <name evidence="6" type="ORF">FNK824_LOCUS29168</name>
    <name evidence="4" type="ORF">JXQ802_LOCUS51853</name>
    <name evidence="5" type="ORF">OTI717_LOCUS31715</name>
    <name evidence="3" type="ORF">PYM288_LOCUS35591</name>
    <name evidence="1" type="ORF">RFH988_LOCUS32518</name>
    <name evidence="2" type="ORF">SEV965_LOCUS29270</name>
</gene>
<evidence type="ECO:0000313" key="6">
    <source>
        <dbReference type="EMBL" id="CAF4059380.1"/>
    </source>
</evidence>
<evidence type="ECO:0000313" key="1">
    <source>
        <dbReference type="EMBL" id="CAF1355247.1"/>
    </source>
</evidence>
<dbReference type="Proteomes" id="UP000663889">
    <property type="component" value="Unassembled WGS sequence"/>
</dbReference>
<dbReference type="Proteomes" id="UP000663874">
    <property type="component" value="Unassembled WGS sequence"/>
</dbReference>
<keyword evidence="7" id="KW-1185">Reference proteome</keyword>
<dbReference type="AlphaFoldDB" id="A0A819RVH1"/>
<dbReference type="EMBL" id="CAJOAX010009255">
    <property type="protein sequence ID" value="CAF4052519.1"/>
    <property type="molecule type" value="Genomic_DNA"/>
</dbReference>
<dbReference type="EMBL" id="CAJOBE010008352">
    <property type="protein sequence ID" value="CAF4059380.1"/>
    <property type="molecule type" value="Genomic_DNA"/>
</dbReference>
<organism evidence="6 8">
    <name type="scientific">Rotaria sordida</name>
    <dbReference type="NCBI Taxonomy" id="392033"/>
    <lineage>
        <taxon>Eukaryota</taxon>
        <taxon>Metazoa</taxon>
        <taxon>Spiralia</taxon>
        <taxon>Gnathifera</taxon>
        <taxon>Rotifera</taxon>
        <taxon>Eurotatoria</taxon>
        <taxon>Bdelloidea</taxon>
        <taxon>Philodinida</taxon>
        <taxon>Philodinidae</taxon>
        <taxon>Rotaria</taxon>
    </lineage>
</organism>
<dbReference type="Proteomes" id="UP000663870">
    <property type="component" value="Unassembled WGS sequence"/>
</dbReference>
<comment type="caution">
    <text evidence="6">The sequence shown here is derived from an EMBL/GenBank/DDBJ whole genome shotgun (WGS) entry which is preliminary data.</text>
</comment>
<evidence type="ECO:0000313" key="4">
    <source>
        <dbReference type="EMBL" id="CAF1631460.1"/>
    </source>
</evidence>
<dbReference type="EMBL" id="CAJNOU010002923">
    <property type="protein sequence ID" value="CAF1358871.1"/>
    <property type="molecule type" value="Genomic_DNA"/>
</dbReference>
<evidence type="ECO:0000313" key="3">
    <source>
        <dbReference type="EMBL" id="CAF1426679.1"/>
    </source>
</evidence>
<dbReference type="Proteomes" id="UP000663882">
    <property type="component" value="Unassembled WGS sequence"/>
</dbReference>
<name>A0A819RVH1_9BILA</name>
<dbReference type="EMBL" id="CAJNOL010007812">
    <property type="protein sequence ID" value="CAF1631460.1"/>
    <property type="molecule type" value="Genomic_DNA"/>
</dbReference>
<dbReference type="EMBL" id="CAJNOO010003798">
    <property type="protein sequence ID" value="CAF1355247.1"/>
    <property type="molecule type" value="Genomic_DNA"/>
</dbReference>
<accession>A0A819RVH1</accession>
<evidence type="ECO:0000313" key="8">
    <source>
        <dbReference type="Proteomes" id="UP000663874"/>
    </source>
</evidence>
<protein>
    <submittedName>
        <fullName evidence="6">Uncharacterized protein</fullName>
    </submittedName>
</protein>
<dbReference type="Proteomes" id="UP000663854">
    <property type="component" value="Unassembled WGS sequence"/>
</dbReference>
<evidence type="ECO:0000313" key="2">
    <source>
        <dbReference type="EMBL" id="CAF1358871.1"/>
    </source>
</evidence>
<dbReference type="EMBL" id="CAJNOH010006251">
    <property type="protein sequence ID" value="CAF1426679.1"/>
    <property type="molecule type" value="Genomic_DNA"/>
</dbReference>
<dbReference type="OrthoDB" id="3039988at2759"/>
<dbReference type="Proteomes" id="UP000663823">
    <property type="component" value="Unassembled WGS sequence"/>
</dbReference>
<evidence type="ECO:0000313" key="7">
    <source>
        <dbReference type="Proteomes" id="UP000663870"/>
    </source>
</evidence>
<proteinExistence type="predicted"/>
<reference evidence="6" key="1">
    <citation type="submission" date="2021-02" db="EMBL/GenBank/DDBJ databases">
        <authorList>
            <person name="Nowell W R."/>
        </authorList>
    </citation>
    <scope>NUCLEOTIDE SEQUENCE</scope>
</reference>
<evidence type="ECO:0000313" key="5">
    <source>
        <dbReference type="EMBL" id="CAF4052519.1"/>
    </source>
</evidence>